<name>D3BVC7_HETP5</name>
<evidence type="ECO:0000313" key="1">
    <source>
        <dbReference type="EMBL" id="EFA74684.1"/>
    </source>
</evidence>
<sequence>MKIAASKDNMEALLWMNDNVSSEYRGTITIDLLKSAMNNSNISMKKQQKVNLNHTNNFWNMNIQILLKQ</sequence>
<dbReference type="EMBL" id="ADBJ01000062">
    <property type="protein sequence ID" value="EFA74684.1"/>
    <property type="molecule type" value="Genomic_DNA"/>
</dbReference>
<keyword evidence="2" id="KW-1185">Reference proteome</keyword>
<gene>
    <name evidence="1" type="ORF">PPL_11653</name>
</gene>
<reference evidence="1 2" key="1">
    <citation type="journal article" date="2011" name="Genome Res.">
        <title>Phylogeny-wide analysis of social amoeba genomes highlights ancient origins for complex intercellular communication.</title>
        <authorList>
            <person name="Heidel A.J."/>
            <person name="Lawal H.M."/>
            <person name="Felder M."/>
            <person name="Schilde C."/>
            <person name="Helps N.R."/>
            <person name="Tunggal B."/>
            <person name="Rivero F."/>
            <person name="John U."/>
            <person name="Schleicher M."/>
            <person name="Eichinger L."/>
            <person name="Platzer M."/>
            <person name="Noegel A.A."/>
            <person name="Schaap P."/>
            <person name="Gloeckner G."/>
        </authorList>
    </citation>
    <scope>NUCLEOTIDE SEQUENCE [LARGE SCALE GENOMIC DNA]</scope>
    <source>
        <strain evidence="2">ATCC 26659 / Pp 5 / PN500</strain>
    </source>
</reference>
<dbReference type="GeneID" id="31367121"/>
<dbReference type="AlphaFoldDB" id="D3BVC7"/>
<organism evidence="1 2">
    <name type="scientific">Heterostelium pallidum (strain ATCC 26659 / Pp 5 / PN500)</name>
    <name type="common">Cellular slime mold</name>
    <name type="synonym">Polysphondylium pallidum</name>
    <dbReference type="NCBI Taxonomy" id="670386"/>
    <lineage>
        <taxon>Eukaryota</taxon>
        <taxon>Amoebozoa</taxon>
        <taxon>Evosea</taxon>
        <taxon>Eumycetozoa</taxon>
        <taxon>Dictyostelia</taxon>
        <taxon>Acytosteliales</taxon>
        <taxon>Acytosteliaceae</taxon>
        <taxon>Heterostelium</taxon>
    </lineage>
</organism>
<comment type="caution">
    <text evidence="1">The sequence shown here is derived from an EMBL/GenBank/DDBJ whole genome shotgun (WGS) entry which is preliminary data.</text>
</comment>
<dbReference type="InParanoid" id="D3BVC7"/>
<dbReference type="RefSeq" id="XP_020426818.1">
    <property type="nucleotide sequence ID" value="XM_020582402.1"/>
</dbReference>
<protein>
    <submittedName>
        <fullName evidence="1">Uncharacterized protein</fullName>
    </submittedName>
</protein>
<evidence type="ECO:0000313" key="2">
    <source>
        <dbReference type="Proteomes" id="UP000001396"/>
    </source>
</evidence>
<proteinExistence type="predicted"/>
<dbReference type="Proteomes" id="UP000001396">
    <property type="component" value="Unassembled WGS sequence"/>
</dbReference>
<accession>D3BVC7</accession>